<dbReference type="EMBL" id="LAZR01000009">
    <property type="protein sequence ID" value="KKO08475.1"/>
    <property type="molecule type" value="Genomic_DNA"/>
</dbReference>
<comment type="caution">
    <text evidence="1">The sequence shown here is derived from an EMBL/GenBank/DDBJ whole genome shotgun (WGS) entry which is preliminary data.</text>
</comment>
<name>A0A0F9VWJ3_9ZZZZ</name>
<evidence type="ECO:0000313" key="1">
    <source>
        <dbReference type="EMBL" id="KKO08475.1"/>
    </source>
</evidence>
<accession>A0A0F9VWJ3</accession>
<dbReference type="AlphaFoldDB" id="A0A0F9VWJ3"/>
<protein>
    <submittedName>
        <fullName evidence="1">Uncharacterized protein</fullName>
    </submittedName>
</protein>
<sequence length="121" mass="13036">MNIIRPSDPNIQGILTAKGFAVSMILDMSPLDLEAEIAQAALEGSDAAKKIVNSTGLDDEVRSLEASDGSQTAVEHMLPDEVEDPFRNAVEAGFDKLEEAESLYEYPSEIPDLVMHAALGF</sequence>
<reference evidence="1" key="1">
    <citation type="journal article" date="2015" name="Nature">
        <title>Complex archaea that bridge the gap between prokaryotes and eukaryotes.</title>
        <authorList>
            <person name="Spang A."/>
            <person name="Saw J.H."/>
            <person name="Jorgensen S.L."/>
            <person name="Zaremba-Niedzwiedzka K."/>
            <person name="Martijn J."/>
            <person name="Lind A.E."/>
            <person name="van Eijk R."/>
            <person name="Schleper C."/>
            <person name="Guy L."/>
            <person name="Ettema T.J."/>
        </authorList>
    </citation>
    <scope>NUCLEOTIDE SEQUENCE</scope>
</reference>
<proteinExistence type="predicted"/>
<gene>
    <name evidence="1" type="ORF">LCGC14_0044130</name>
</gene>
<organism evidence="1">
    <name type="scientific">marine sediment metagenome</name>
    <dbReference type="NCBI Taxonomy" id="412755"/>
    <lineage>
        <taxon>unclassified sequences</taxon>
        <taxon>metagenomes</taxon>
        <taxon>ecological metagenomes</taxon>
    </lineage>
</organism>